<evidence type="ECO:0000313" key="2">
    <source>
        <dbReference type="Proteomes" id="UP001320544"/>
    </source>
</evidence>
<name>A0ABM7WG97_9ACTN</name>
<proteinExistence type="predicted"/>
<organism evidence="1 2">
    <name type="scientific">Raoultibacter timonensis</name>
    <dbReference type="NCBI Taxonomy" id="1907662"/>
    <lineage>
        <taxon>Bacteria</taxon>
        <taxon>Bacillati</taxon>
        <taxon>Actinomycetota</taxon>
        <taxon>Coriobacteriia</taxon>
        <taxon>Eggerthellales</taxon>
        <taxon>Eggerthellaceae</taxon>
        <taxon>Raoultibacter</taxon>
    </lineage>
</organism>
<evidence type="ECO:0000313" key="1">
    <source>
        <dbReference type="EMBL" id="BDE95255.1"/>
    </source>
</evidence>
<reference evidence="1 2" key="1">
    <citation type="submission" date="2022-01" db="EMBL/GenBank/DDBJ databases">
        <title>Novel bile acid biosynthetic pathways are enriched in the microbiome of centenarians.</title>
        <authorList>
            <person name="Sato Y."/>
            <person name="Atarashi K."/>
            <person name="Plichta R.D."/>
            <person name="Arai Y."/>
            <person name="Sasajima S."/>
            <person name="Kearney M.S."/>
            <person name="Suda W."/>
            <person name="Takeshita K."/>
            <person name="Sasaki T."/>
            <person name="Okamoto S."/>
            <person name="Skelly N.A."/>
            <person name="Okamura Y."/>
            <person name="Vlamakis H."/>
            <person name="Li Y."/>
            <person name="Tanoue T."/>
            <person name="Takei H."/>
            <person name="Nittono H."/>
            <person name="Narushima S."/>
            <person name="Irie J."/>
            <person name="Itoh H."/>
            <person name="Moriya K."/>
            <person name="Sugiura Y."/>
            <person name="Suematsu M."/>
            <person name="Moritoki N."/>
            <person name="Shibata S."/>
            <person name="Littman R.D."/>
            <person name="Fischbach A.M."/>
            <person name="Uwamino Y."/>
            <person name="Inoue T."/>
            <person name="Honda A."/>
            <person name="Hattori M."/>
            <person name="Murai T."/>
            <person name="Xavier J.R."/>
            <person name="Hirose N."/>
            <person name="Honda K."/>
        </authorList>
    </citation>
    <scope>NUCLEOTIDE SEQUENCE [LARGE SCALE GENOMIC DNA]</scope>
    <source>
        <strain evidence="1 2">CE91-St30</strain>
    </source>
</reference>
<protein>
    <recommendedName>
        <fullName evidence="3">Secreted protein</fullName>
    </recommendedName>
</protein>
<keyword evidence="2" id="KW-1185">Reference proteome</keyword>
<evidence type="ECO:0008006" key="3">
    <source>
        <dbReference type="Google" id="ProtNLM"/>
    </source>
</evidence>
<dbReference type="Proteomes" id="UP001320544">
    <property type="component" value="Chromosome"/>
</dbReference>
<sequence>MHTVSSTGITASMLSATLFTLRAPTRRTSSIAPDMSEATCCHGSNEKGTYISMVPIPPEINVGKT</sequence>
<gene>
    <name evidence="1" type="ORF">CE91St30_05880</name>
</gene>
<dbReference type="EMBL" id="AP025564">
    <property type="protein sequence ID" value="BDE95255.1"/>
    <property type="molecule type" value="Genomic_DNA"/>
</dbReference>
<accession>A0ABM7WG97</accession>